<dbReference type="Gene3D" id="3.40.50.720">
    <property type="entry name" value="NAD(P)-binding Rossmann-like Domain"/>
    <property type="match status" value="1"/>
</dbReference>
<dbReference type="PANTHER" id="PTHR12126:SF11">
    <property type="entry name" value="NADH DEHYDROGENASE [UBIQUINONE] 1 ALPHA SUBCOMPLEX SUBUNIT 9, MITOCHONDRIAL"/>
    <property type="match status" value="1"/>
</dbReference>
<comment type="caution">
    <text evidence="2">The sequence shown here is derived from an EMBL/GenBank/DDBJ whole genome shotgun (WGS) entry which is preliminary data.</text>
</comment>
<feature type="domain" description="NAD-dependent epimerase/dehydratase" evidence="1">
    <location>
        <begin position="7"/>
        <end position="216"/>
    </location>
</feature>
<evidence type="ECO:0000313" key="2">
    <source>
        <dbReference type="EMBL" id="MEK0082062.1"/>
    </source>
</evidence>
<protein>
    <submittedName>
        <fullName evidence="2">Complex I NDUFA9 subunit family protein</fullName>
    </submittedName>
</protein>
<accession>A0ABU8XLK8</accession>
<sequence length="315" mass="33974">MMRSKVVTVFGGSGFIGRYVVKRLAEQGAVIRVATRRPDCAVFLKPMGAVGQIVLEPWNPSLAGEADRLLAGANAAVNLIGILFERRSGDFDRLQARLPGEIGAAAARHGLERVVHISAIGADPNSASAYARSKAAGEAALRASFPQATILRPSIVFGPEDSFFNRFARLMQFSPVLPLIGGGRTRFQPVYVGDVADAVMAALTRPDALGRTYELGGPAVYSFKELMSYLLRVTGRRRLLVNLPFGLARLQASILQHLPEPPLTPDQLELLKHDNVVMPGAPGLAELGIQPTPLEVVVPQYLRAYARPDLRPPVV</sequence>
<dbReference type="CDD" id="cd05271">
    <property type="entry name" value="NDUFA9_like_SDR_a"/>
    <property type="match status" value="1"/>
</dbReference>
<dbReference type="SUPFAM" id="SSF51735">
    <property type="entry name" value="NAD(P)-binding Rossmann-fold domains"/>
    <property type="match status" value="1"/>
</dbReference>
<dbReference type="EMBL" id="JBBLZC010000002">
    <property type="protein sequence ID" value="MEK0082062.1"/>
    <property type="molecule type" value="Genomic_DNA"/>
</dbReference>
<evidence type="ECO:0000313" key="3">
    <source>
        <dbReference type="Proteomes" id="UP001375743"/>
    </source>
</evidence>
<dbReference type="RefSeq" id="WP_418157917.1">
    <property type="nucleotide sequence ID" value="NZ_JBBLZC010000002.1"/>
</dbReference>
<proteinExistence type="predicted"/>
<dbReference type="InterPro" id="IPR051207">
    <property type="entry name" value="ComplexI_NDUFA9_subunit"/>
</dbReference>
<dbReference type="PANTHER" id="PTHR12126">
    <property type="entry name" value="NADH-UBIQUINONE OXIDOREDUCTASE 39 KDA SUBUNIT-RELATED"/>
    <property type="match status" value="1"/>
</dbReference>
<gene>
    <name evidence="2" type="ORF">U1T56_02780</name>
</gene>
<dbReference type="InterPro" id="IPR001509">
    <property type="entry name" value="Epimerase_deHydtase"/>
</dbReference>
<keyword evidence="3" id="KW-1185">Reference proteome</keyword>
<dbReference type="InterPro" id="IPR036291">
    <property type="entry name" value="NAD(P)-bd_dom_sf"/>
</dbReference>
<reference evidence="2 3" key="1">
    <citation type="submission" date="2024-01" db="EMBL/GenBank/DDBJ databases">
        <title>Multi-omics insights into the function and evolution of sodium benzoate biodegradation pathways in Benzoatithermus flavus gen. nov., sp. nov. from hot spring.</title>
        <authorList>
            <person name="Hu C.-J."/>
            <person name="Li W.-J."/>
        </authorList>
    </citation>
    <scope>NUCLEOTIDE SEQUENCE [LARGE SCALE GENOMIC DNA]</scope>
    <source>
        <strain evidence="2 3">SYSU G07066</strain>
    </source>
</reference>
<organism evidence="2 3">
    <name type="scientific">Benzoatithermus flavus</name>
    <dbReference type="NCBI Taxonomy" id="3108223"/>
    <lineage>
        <taxon>Bacteria</taxon>
        <taxon>Pseudomonadati</taxon>
        <taxon>Pseudomonadota</taxon>
        <taxon>Alphaproteobacteria</taxon>
        <taxon>Geminicoccales</taxon>
        <taxon>Geminicoccaceae</taxon>
        <taxon>Benzoatithermus</taxon>
    </lineage>
</organism>
<evidence type="ECO:0000259" key="1">
    <source>
        <dbReference type="Pfam" id="PF01370"/>
    </source>
</evidence>
<dbReference type="Pfam" id="PF01370">
    <property type="entry name" value="Epimerase"/>
    <property type="match status" value="1"/>
</dbReference>
<dbReference type="Proteomes" id="UP001375743">
    <property type="component" value="Unassembled WGS sequence"/>
</dbReference>
<name>A0ABU8XLK8_9PROT</name>